<evidence type="ECO:0000256" key="1">
    <source>
        <dbReference type="ARBA" id="ARBA00022737"/>
    </source>
</evidence>
<protein>
    <submittedName>
        <fullName evidence="5">Tetratricopeptide repeat protein</fullName>
    </submittedName>
</protein>
<dbReference type="InterPro" id="IPR011990">
    <property type="entry name" value="TPR-like_helical_dom_sf"/>
</dbReference>
<feature type="repeat" description="TPR" evidence="3">
    <location>
        <begin position="619"/>
        <end position="652"/>
    </location>
</feature>
<evidence type="ECO:0000256" key="3">
    <source>
        <dbReference type="PROSITE-ProRule" id="PRU00339"/>
    </source>
</evidence>
<evidence type="ECO:0000256" key="4">
    <source>
        <dbReference type="SAM" id="SignalP"/>
    </source>
</evidence>
<gene>
    <name evidence="5" type="ORF">IAC08_00175</name>
</gene>
<dbReference type="PROSITE" id="PS50005">
    <property type="entry name" value="TPR"/>
    <property type="match status" value="1"/>
</dbReference>
<evidence type="ECO:0000256" key="2">
    <source>
        <dbReference type="ARBA" id="ARBA00022803"/>
    </source>
</evidence>
<dbReference type="InterPro" id="IPR051012">
    <property type="entry name" value="CellSynth/LPSAsmb/PSIAsmb"/>
</dbReference>
<dbReference type="EMBL" id="JADIMK010000003">
    <property type="protein sequence ID" value="MBO8454809.1"/>
    <property type="molecule type" value="Genomic_DNA"/>
</dbReference>
<proteinExistence type="predicted"/>
<reference evidence="5" key="1">
    <citation type="submission" date="2020-10" db="EMBL/GenBank/DDBJ databases">
        <authorList>
            <person name="Gilroy R."/>
        </authorList>
    </citation>
    <scope>NUCLEOTIDE SEQUENCE</scope>
    <source>
        <strain evidence="5">B1-3475</strain>
    </source>
</reference>
<dbReference type="Proteomes" id="UP000823617">
    <property type="component" value="Unassembled WGS sequence"/>
</dbReference>
<keyword evidence="2 3" id="KW-0802">TPR repeat</keyword>
<feature type="signal peptide" evidence="4">
    <location>
        <begin position="1"/>
        <end position="24"/>
    </location>
</feature>
<dbReference type="Pfam" id="PF13174">
    <property type="entry name" value="TPR_6"/>
    <property type="match status" value="3"/>
</dbReference>
<dbReference type="PANTHER" id="PTHR45586:SF1">
    <property type="entry name" value="LIPOPOLYSACCHARIDE ASSEMBLY PROTEIN B"/>
    <property type="match status" value="1"/>
</dbReference>
<dbReference type="Pfam" id="PF13432">
    <property type="entry name" value="TPR_16"/>
    <property type="match status" value="1"/>
</dbReference>
<dbReference type="SUPFAM" id="SSF48452">
    <property type="entry name" value="TPR-like"/>
    <property type="match status" value="5"/>
</dbReference>
<name>A0A9D9HJ59_9BACT</name>
<organism evidence="5 6">
    <name type="scientific">Candidatus Cryptobacteroides intestinigallinarum</name>
    <dbReference type="NCBI Taxonomy" id="2840767"/>
    <lineage>
        <taxon>Bacteria</taxon>
        <taxon>Pseudomonadati</taxon>
        <taxon>Bacteroidota</taxon>
        <taxon>Bacteroidia</taxon>
        <taxon>Bacteroidales</taxon>
        <taxon>Candidatus Cryptobacteroides</taxon>
    </lineage>
</organism>
<feature type="chain" id="PRO_5038845904" evidence="4">
    <location>
        <begin position="25"/>
        <end position="1014"/>
    </location>
</feature>
<dbReference type="Gene3D" id="1.25.40.10">
    <property type="entry name" value="Tetratricopeptide repeat domain"/>
    <property type="match status" value="6"/>
</dbReference>
<dbReference type="InterPro" id="IPR019734">
    <property type="entry name" value="TPR_rpt"/>
</dbReference>
<evidence type="ECO:0000313" key="6">
    <source>
        <dbReference type="Proteomes" id="UP000823617"/>
    </source>
</evidence>
<keyword evidence="1" id="KW-0677">Repeat</keyword>
<dbReference type="AlphaFoldDB" id="A0A9D9HJ59"/>
<reference evidence="5" key="2">
    <citation type="journal article" date="2021" name="PeerJ">
        <title>Extensive microbial diversity within the chicken gut microbiome revealed by metagenomics and culture.</title>
        <authorList>
            <person name="Gilroy R."/>
            <person name="Ravi A."/>
            <person name="Getino M."/>
            <person name="Pursley I."/>
            <person name="Horton D.L."/>
            <person name="Alikhan N.F."/>
            <person name="Baker D."/>
            <person name="Gharbi K."/>
            <person name="Hall N."/>
            <person name="Watson M."/>
            <person name="Adriaenssens E.M."/>
            <person name="Foster-Nyarko E."/>
            <person name="Jarju S."/>
            <person name="Secka A."/>
            <person name="Antonio M."/>
            <person name="Oren A."/>
            <person name="Chaudhuri R.R."/>
            <person name="La Ragione R."/>
            <person name="Hildebrand F."/>
            <person name="Pallen M.J."/>
        </authorList>
    </citation>
    <scope>NUCLEOTIDE SEQUENCE</scope>
    <source>
        <strain evidence="5">B1-3475</strain>
    </source>
</reference>
<accession>A0A9D9HJ59</accession>
<comment type="caution">
    <text evidence="5">The sequence shown here is derived from an EMBL/GenBank/DDBJ whole genome shotgun (WGS) entry which is preliminary data.</text>
</comment>
<keyword evidence="4" id="KW-0732">Signal</keyword>
<evidence type="ECO:0000313" key="5">
    <source>
        <dbReference type="EMBL" id="MBO8454809.1"/>
    </source>
</evidence>
<sequence>MAKLICPFSAFLAALMLPAASVQAVELQEGAQFSVSPDRTGQRGDIRKALLLYDRGLFGKAREMFCTIAAADGDIDAEGYAVLCSLKMRLPGSRTDAENYLERYPEGMLCGQIRYADALNRFDDGEYAAAASAFADIKEKVLFRTQRPEYLFKKAYCAYECGDNSSALAQFKALSSMKRSDYTAPACYMAGYICYGMKDFSEAADWFGKSSGDSRFAPMSAYYLAECHFMMDDYGYLAEKGPELLDVVPEECLPKLNRLISESFLVLGNAEQARKYYDANAAQSAPSDRSDYFYAGSVLYAVKDYQGAIDNFSMMKDRSDSIGQVADYKLGYSYIMTRNKVSALDAFKAAAAAGYDKSIAEDAYFNYAKLSFDLNSDGSVFGKYLEKYPDSGKDEMIYGYMAVAALQKHDYAGAIEAYDHIDDLDPVMRSNYMKANYLRASELISSGSYRSAEPCLKAAAYYSDKRSMFNQMSRYWLAESYYRDDRFDDALDVYTQLYNISALYGMDESWLIPYGIAYCHFKKENYSAAASWFTKYLEGDKVKWRKDAMLRYADCLFMQKDYAGSAAAYDRILSSYPDADDIYPLYQASVAYGLSGNTGKKISLLENVRKSSPSAFFYPEALFELGRSYLTDGKDDQAMSVYKSLVEDVKDSTYVARALIELGMISRNRSDNDAALGYYKTVIEKMPLSGYADDALLAVESIYQSENDPQSYLDYIDKLGKSSLKTADEKEMMIFNAAEQIYLSENYQKALVALKSYLDSYPDGAKVPQAYFYMAECYRNTGKPEQACDFYTKVMDAGEGSYSELACLNYARLSYDLQRYDDAYNAYASLQEMASIENNRYAAKVGMMESAFRARNYDAAIACADDVLADSRTDSDTGRVAEYIKAKSCLATSRRDEAYAVFGKLAQNPGTPEGAEAAYLMILDCYDRGDFDQVETKVYAFSDSAEGHTYWLAKAFIVLGDSFVETGEYDQAMATFKSIRDGYSPSEEGDGIADNVKMRISKLEEIMQQDTAEN</sequence>
<dbReference type="PANTHER" id="PTHR45586">
    <property type="entry name" value="TPR REPEAT-CONTAINING PROTEIN PA4667"/>
    <property type="match status" value="1"/>
</dbReference>
<dbReference type="SMART" id="SM00028">
    <property type="entry name" value="TPR"/>
    <property type="match status" value="5"/>
</dbReference>